<proteinExistence type="predicted"/>
<dbReference type="GO" id="GO:0004222">
    <property type="term" value="F:metalloendopeptidase activity"/>
    <property type="evidence" value="ECO:0007669"/>
    <property type="project" value="TreeGrafter"/>
</dbReference>
<keyword evidence="3" id="KW-1185">Reference proteome</keyword>
<accession>A0A835HJH0</accession>
<name>A0A835HJH0_9MAGN</name>
<organism evidence="2 3">
    <name type="scientific">Coptis chinensis</name>
    <dbReference type="NCBI Taxonomy" id="261450"/>
    <lineage>
        <taxon>Eukaryota</taxon>
        <taxon>Viridiplantae</taxon>
        <taxon>Streptophyta</taxon>
        <taxon>Embryophyta</taxon>
        <taxon>Tracheophyta</taxon>
        <taxon>Spermatophyta</taxon>
        <taxon>Magnoliopsida</taxon>
        <taxon>Ranunculales</taxon>
        <taxon>Ranunculaceae</taxon>
        <taxon>Coptidoideae</taxon>
        <taxon>Coptis</taxon>
    </lineage>
</organism>
<evidence type="ECO:0000313" key="2">
    <source>
        <dbReference type="EMBL" id="KAF9599457.1"/>
    </source>
</evidence>
<feature type="domain" description="Presequence protease mitochondrial-type C-terminal" evidence="1">
    <location>
        <begin position="195"/>
        <end position="310"/>
    </location>
</feature>
<dbReference type="EMBL" id="JADFTS010000007">
    <property type="protein sequence ID" value="KAF9599457.1"/>
    <property type="molecule type" value="Genomic_DNA"/>
</dbReference>
<dbReference type="OrthoDB" id="10250783at2759"/>
<evidence type="ECO:0000259" key="1">
    <source>
        <dbReference type="Pfam" id="PF22516"/>
    </source>
</evidence>
<dbReference type="PANTHER" id="PTHR43016">
    <property type="entry name" value="PRESEQUENCE PROTEASE"/>
    <property type="match status" value="1"/>
</dbReference>
<dbReference type="Gene3D" id="3.30.830.10">
    <property type="entry name" value="Metalloenzyme, LuxS/M16 peptidase-like"/>
    <property type="match status" value="2"/>
</dbReference>
<evidence type="ECO:0000313" key="3">
    <source>
        <dbReference type="Proteomes" id="UP000631114"/>
    </source>
</evidence>
<dbReference type="InterPro" id="IPR055130">
    <property type="entry name" value="PreP_C"/>
</dbReference>
<comment type="caution">
    <text evidence="2">The sequence shown here is derived from an EMBL/GenBank/DDBJ whole genome shotgun (WGS) entry which is preliminary data.</text>
</comment>
<dbReference type="GO" id="GO:0016485">
    <property type="term" value="P:protein processing"/>
    <property type="evidence" value="ECO:0007669"/>
    <property type="project" value="TreeGrafter"/>
</dbReference>
<dbReference type="GO" id="GO:0005739">
    <property type="term" value="C:mitochondrion"/>
    <property type="evidence" value="ECO:0007669"/>
    <property type="project" value="TreeGrafter"/>
</dbReference>
<gene>
    <name evidence="2" type="ORF">IFM89_038551</name>
</gene>
<protein>
    <recommendedName>
        <fullName evidence="1">Presequence protease mitochondrial-type C-terminal domain-containing protein</fullName>
    </recommendedName>
</protein>
<dbReference type="SUPFAM" id="SSF63411">
    <property type="entry name" value="LuxS/MPP-like metallohydrolase"/>
    <property type="match status" value="2"/>
</dbReference>
<dbReference type="GO" id="GO:0046872">
    <property type="term" value="F:metal ion binding"/>
    <property type="evidence" value="ECO:0007669"/>
    <property type="project" value="InterPro"/>
</dbReference>
<dbReference type="Proteomes" id="UP000631114">
    <property type="component" value="Unassembled WGS sequence"/>
</dbReference>
<dbReference type="Pfam" id="PF22516">
    <property type="entry name" value="PreP_C"/>
    <property type="match status" value="1"/>
</dbReference>
<reference evidence="2 3" key="1">
    <citation type="submission" date="2020-10" db="EMBL/GenBank/DDBJ databases">
        <title>The Coptis chinensis genome and diversification of protoberbering-type alkaloids.</title>
        <authorList>
            <person name="Wang B."/>
            <person name="Shu S."/>
            <person name="Song C."/>
            <person name="Liu Y."/>
        </authorList>
    </citation>
    <scope>NUCLEOTIDE SEQUENCE [LARGE SCALE GENOMIC DNA]</scope>
    <source>
        <strain evidence="2">HL-2020</strain>
        <tissue evidence="2">Leaf</tissue>
    </source>
</reference>
<dbReference type="PANTHER" id="PTHR43016:SF13">
    <property type="entry name" value="PRESEQUENCE PROTEASE, MITOCHONDRIAL"/>
    <property type="match status" value="1"/>
</dbReference>
<dbReference type="InterPro" id="IPR011249">
    <property type="entry name" value="Metalloenz_LuxS/M16"/>
</dbReference>
<sequence length="331" mass="37913">MHSVSKRFPPSYICSSVHWNEAPCSHIVFRDLAYATDAKHLFTQMKYMLSDPGYTQESFITWVSEQIFELEGQLRERGCDIAERRMHGKLNVGGYMVEQMEGLRFLEWLRFIQKRVYTNWTDIDSTLREVFTSITSKNNCSIHMVVDKEHMISCENLVRSFIAALSKTSCTVSTKLNVQLSRQNEAIVIPTQSAFNPYSSVLTLLSSSDPNLLRTLDTYNGISSFLSKLKIDEDTLKKAIFCTVQKEYVYRQNPGAEAYQCFLRILLSYKEHDRAKVREKILCTSAMDFVELGVALAELKCKSVVVAVTSLNEVEVANEERRGFFEVTHAL</sequence>
<dbReference type="GO" id="GO:0009507">
    <property type="term" value="C:chloroplast"/>
    <property type="evidence" value="ECO:0007669"/>
    <property type="project" value="TreeGrafter"/>
</dbReference>
<dbReference type="AlphaFoldDB" id="A0A835HJH0"/>